<evidence type="ECO:0000259" key="4">
    <source>
        <dbReference type="Pfam" id="PF01494"/>
    </source>
</evidence>
<reference evidence="5 6" key="1">
    <citation type="submission" date="2018-03" db="EMBL/GenBank/DDBJ databases">
        <title>Actinopolyspora mortivallis from Sahara, screening for active biomolecules.</title>
        <authorList>
            <person name="Selama O."/>
            <person name="Wellington E.M.H."/>
            <person name="Hacene H."/>
        </authorList>
    </citation>
    <scope>NUCLEOTIDE SEQUENCE [LARGE SCALE GENOMIC DNA]</scope>
    <source>
        <strain evidence="5 6">M5A</strain>
    </source>
</reference>
<accession>A0A2T0GYQ6</accession>
<dbReference type="InterPro" id="IPR036188">
    <property type="entry name" value="FAD/NAD-bd_sf"/>
</dbReference>
<dbReference type="PANTHER" id="PTHR43004">
    <property type="entry name" value="TRK SYSTEM POTASSIUM UPTAKE PROTEIN"/>
    <property type="match status" value="1"/>
</dbReference>
<keyword evidence="5" id="KW-0503">Monooxygenase</keyword>
<dbReference type="NCBIfam" id="NF004780">
    <property type="entry name" value="PRK06126.1"/>
    <property type="match status" value="1"/>
</dbReference>
<evidence type="ECO:0000313" key="5">
    <source>
        <dbReference type="EMBL" id="PRW64255.1"/>
    </source>
</evidence>
<evidence type="ECO:0000313" key="6">
    <source>
        <dbReference type="Proteomes" id="UP000239352"/>
    </source>
</evidence>
<protein>
    <submittedName>
        <fullName evidence="5">FAD-binding monooxygenase</fullName>
    </submittedName>
</protein>
<dbReference type="Proteomes" id="UP000239352">
    <property type="component" value="Unassembled WGS sequence"/>
</dbReference>
<comment type="cofactor">
    <cofactor evidence="1">
        <name>FAD</name>
        <dbReference type="ChEBI" id="CHEBI:57692"/>
    </cofactor>
</comment>
<dbReference type="Gene3D" id="3.40.30.120">
    <property type="match status" value="1"/>
</dbReference>
<dbReference type="Gene3D" id="3.50.50.60">
    <property type="entry name" value="FAD/NAD(P)-binding domain"/>
    <property type="match status" value="1"/>
</dbReference>
<dbReference type="AlphaFoldDB" id="A0A2T0GYQ6"/>
<gene>
    <name evidence="5" type="ORF">CEP50_06385</name>
</gene>
<dbReference type="GO" id="GO:0016709">
    <property type="term" value="F:oxidoreductase activity, acting on paired donors, with incorporation or reduction of molecular oxygen, NAD(P)H as one donor, and incorporation of one atom of oxygen"/>
    <property type="evidence" value="ECO:0007669"/>
    <property type="project" value="UniProtKB-ARBA"/>
</dbReference>
<name>A0A2T0GYQ6_ACTMO</name>
<evidence type="ECO:0000256" key="3">
    <source>
        <dbReference type="ARBA" id="ARBA00022827"/>
    </source>
</evidence>
<keyword evidence="5" id="KW-0560">Oxidoreductase</keyword>
<dbReference type="InterPro" id="IPR002938">
    <property type="entry name" value="FAD-bd"/>
</dbReference>
<dbReference type="Pfam" id="PF01494">
    <property type="entry name" value="FAD_binding_3"/>
    <property type="match status" value="1"/>
</dbReference>
<organism evidence="5 6">
    <name type="scientific">Actinopolyspora mortivallis</name>
    <dbReference type="NCBI Taxonomy" id="33906"/>
    <lineage>
        <taxon>Bacteria</taxon>
        <taxon>Bacillati</taxon>
        <taxon>Actinomycetota</taxon>
        <taxon>Actinomycetes</taxon>
        <taxon>Actinopolysporales</taxon>
        <taxon>Actinopolysporaceae</taxon>
        <taxon>Actinopolyspora</taxon>
    </lineage>
</organism>
<keyword evidence="2" id="KW-0285">Flavoprotein</keyword>
<dbReference type="RefSeq" id="WP_106113010.1">
    <property type="nucleotide sequence ID" value="NZ_PVSR01000005.1"/>
</dbReference>
<feature type="domain" description="FAD-binding" evidence="4">
    <location>
        <begin position="7"/>
        <end position="356"/>
    </location>
</feature>
<dbReference type="EMBL" id="PVSR01000005">
    <property type="protein sequence ID" value="PRW64255.1"/>
    <property type="molecule type" value="Genomic_DNA"/>
</dbReference>
<dbReference type="GO" id="GO:0071949">
    <property type="term" value="F:FAD binding"/>
    <property type="evidence" value="ECO:0007669"/>
    <property type="project" value="InterPro"/>
</dbReference>
<comment type="caution">
    <text evidence="5">The sequence shown here is derived from an EMBL/GenBank/DDBJ whole genome shotgun (WGS) entry which is preliminary data.</text>
</comment>
<proteinExistence type="predicted"/>
<evidence type="ECO:0000256" key="1">
    <source>
        <dbReference type="ARBA" id="ARBA00001974"/>
    </source>
</evidence>
<dbReference type="InterPro" id="IPR050641">
    <property type="entry name" value="RIFMO-like"/>
</dbReference>
<dbReference type="Gene3D" id="3.30.9.10">
    <property type="entry name" value="D-Amino Acid Oxidase, subunit A, domain 2"/>
    <property type="match status" value="1"/>
</dbReference>
<dbReference type="PRINTS" id="PR00420">
    <property type="entry name" value="RNGMNOXGNASE"/>
</dbReference>
<keyword evidence="6" id="KW-1185">Reference proteome</keyword>
<dbReference type="PANTHER" id="PTHR43004:SF19">
    <property type="entry name" value="BINDING MONOOXYGENASE, PUTATIVE (JCVI)-RELATED"/>
    <property type="match status" value="1"/>
</dbReference>
<keyword evidence="3" id="KW-0274">FAD</keyword>
<dbReference type="InParanoid" id="A0A2T0GYQ6"/>
<dbReference type="Pfam" id="PF21274">
    <property type="entry name" value="Rng_hyd_C"/>
    <property type="match status" value="1"/>
</dbReference>
<evidence type="ECO:0000256" key="2">
    <source>
        <dbReference type="ARBA" id="ARBA00022630"/>
    </source>
</evidence>
<dbReference type="SUPFAM" id="SSF51905">
    <property type="entry name" value="FAD/NAD(P)-binding domain"/>
    <property type="match status" value="1"/>
</dbReference>
<sequence length="546" mass="60129">MHERIREVDVLIVGGGPVGMALALDLRYRGVNCLLVETGDGTVSHPKVGTVGPRSMELFRRWGLAEAIRNAGWPGDHPLDAAWVTAVGEYELYRLRRGTVDDRPVHEHAPEPEAVCPQHWMAPLLNRALGQAPHGPLWLRCSLETFEQDEDGVSATVSDHDSRHQHTIRARYVVGCDGASSRVRALCGIDAPGLYPVRVFRNILFRAPELYARLGESNALFYFLMLSSSLRFPMRAIDGRGLYRLTVGVDGTPEAHEPAPDLVDRAVAVDTPIEVLSDNRWHLTHRVAETFRAGRVFLVGDAAHTLSPSGGFGMNTGICGAADLGWKLAAVLSGWAGPHLLDSYEHERRPVAVESLEEANVNLARTVKRDIPAELREDTPAGRRARERMIQRLRDSDVGREFNAPHIHLGFRYFSPVVTTDPLDPAGEERVGGPRATTGSRAPHRWLADGTSTLDLFGREFVLLYFSDAAGIEGLRDAFADRGVPMRDVYCEGEAVAEVYELPYVLVRPDGHVAWRGARPPDDPGRLVDVVRGAVPARHEDAEVVS</sequence>